<feature type="compositionally biased region" description="Low complexity" evidence="3">
    <location>
        <begin position="856"/>
        <end position="866"/>
    </location>
</feature>
<dbReference type="EMBL" id="VIIS01002191">
    <property type="protein sequence ID" value="KAF0287438.1"/>
    <property type="molecule type" value="Genomic_DNA"/>
</dbReference>
<feature type="compositionally biased region" description="Polar residues" evidence="3">
    <location>
        <begin position="720"/>
        <end position="731"/>
    </location>
</feature>
<dbReference type="Gene3D" id="1.10.555.10">
    <property type="entry name" value="Rho GTPase activation protein"/>
    <property type="match status" value="1"/>
</dbReference>
<dbReference type="InterPro" id="IPR047887">
    <property type="entry name" value="ARHGAP20_PH"/>
</dbReference>
<dbReference type="Proteomes" id="UP000440578">
    <property type="component" value="Unassembled WGS sequence"/>
</dbReference>
<dbReference type="InterPro" id="IPR008936">
    <property type="entry name" value="Rho_GTPase_activation_prot"/>
</dbReference>
<feature type="region of interest" description="Disordered" evidence="3">
    <location>
        <begin position="657"/>
        <end position="824"/>
    </location>
</feature>
<dbReference type="SUPFAM" id="SSF50729">
    <property type="entry name" value="PH domain-like"/>
    <property type="match status" value="1"/>
</dbReference>
<evidence type="ECO:0000259" key="4">
    <source>
        <dbReference type="PROSITE" id="PS50238"/>
    </source>
</evidence>
<keyword evidence="1" id="KW-0343">GTPase activation</keyword>
<dbReference type="InterPro" id="IPR000198">
    <property type="entry name" value="RhoGAP_dom"/>
</dbReference>
<feature type="region of interest" description="Disordered" evidence="3">
    <location>
        <begin position="839"/>
        <end position="882"/>
    </location>
</feature>
<dbReference type="GO" id="GO:0007165">
    <property type="term" value="P:signal transduction"/>
    <property type="evidence" value="ECO:0007669"/>
    <property type="project" value="InterPro"/>
</dbReference>
<feature type="compositionally biased region" description="Polar residues" evidence="3">
    <location>
        <begin position="581"/>
        <end position="597"/>
    </location>
</feature>
<comment type="caution">
    <text evidence="5">The sequence shown here is derived from an EMBL/GenBank/DDBJ whole genome shotgun (WGS) entry which is preliminary data.</text>
</comment>
<dbReference type="CDD" id="cd04402">
    <property type="entry name" value="RhoGAP_ARHGAP20"/>
    <property type="match status" value="1"/>
</dbReference>
<feature type="region of interest" description="Disordered" evidence="3">
    <location>
        <begin position="951"/>
        <end position="1134"/>
    </location>
</feature>
<dbReference type="Gene3D" id="2.30.29.30">
    <property type="entry name" value="Pleckstrin-homology domain (PH domain)/Phosphotyrosine-binding domain (PTB)"/>
    <property type="match status" value="1"/>
</dbReference>
<evidence type="ECO:0000256" key="2">
    <source>
        <dbReference type="ARBA" id="ARBA00022553"/>
    </source>
</evidence>
<evidence type="ECO:0000313" key="5">
    <source>
        <dbReference type="EMBL" id="KAF0287438.1"/>
    </source>
</evidence>
<protein>
    <submittedName>
        <fullName evidence="5">Rho GTPase-activating protein 20</fullName>
    </submittedName>
</protein>
<dbReference type="InterPro" id="IPR011993">
    <property type="entry name" value="PH-like_dom_sf"/>
</dbReference>
<dbReference type="InterPro" id="IPR047886">
    <property type="entry name" value="ARHGAP20-like_RhoGAP"/>
</dbReference>
<feature type="compositionally biased region" description="Basic and acidic residues" evidence="3">
    <location>
        <begin position="553"/>
        <end position="580"/>
    </location>
</feature>
<dbReference type="SMART" id="SM00324">
    <property type="entry name" value="RhoGAP"/>
    <property type="match status" value="1"/>
</dbReference>
<feature type="compositionally biased region" description="Pro residues" evidence="3">
    <location>
        <begin position="962"/>
        <end position="981"/>
    </location>
</feature>
<dbReference type="GO" id="GO:0005096">
    <property type="term" value="F:GTPase activator activity"/>
    <property type="evidence" value="ECO:0007669"/>
    <property type="project" value="UniProtKB-KW"/>
</dbReference>
<name>A0A6A4V9Y4_AMPAM</name>
<dbReference type="Pfam" id="PF00620">
    <property type="entry name" value="RhoGAP"/>
    <property type="match status" value="1"/>
</dbReference>
<keyword evidence="2" id="KW-0597">Phosphoprotein</keyword>
<evidence type="ECO:0000256" key="3">
    <source>
        <dbReference type="SAM" id="MobiDB-lite"/>
    </source>
</evidence>
<feature type="domain" description="Rho-GAP" evidence="4">
    <location>
        <begin position="334"/>
        <end position="519"/>
    </location>
</feature>
<proteinExistence type="predicted"/>
<feature type="compositionally biased region" description="Polar residues" evidence="3">
    <location>
        <begin position="867"/>
        <end position="881"/>
    </location>
</feature>
<evidence type="ECO:0000313" key="6">
    <source>
        <dbReference type="Proteomes" id="UP000440578"/>
    </source>
</evidence>
<gene>
    <name evidence="5" type="primary">Arhgap20_3</name>
    <name evidence="5" type="ORF">FJT64_014132</name>
</gene>
<dbReference type="PROSITE" id="PS50238">
    <property type="entry name" value="RHOGAP"/>
    <property type="match status" value="1"/>
</dbReference>
<dbReference type="CDD" id="cd13319">
    <property type="entry name" value="PH_RARhoGAP"/>
    <property type="match status" value="1"/>
</dbReference>
<feature type="compositionally biased region" description="Polar residues" evidence="3">
    <location>
        <begin position="1199"/>
        <end position="1211"/>
    </location>
</feature>
<dbReference type="EMBL" id="VIIS01002191">
    <property type="protein sequence ID" value="KAF0287437.1"/>
    <property type="molecule type" value="Genomic_DNA"/>
</dbReference>
<dbReference type="GO" id="GO:0035023">
    <property type="term" value="P:regulation of Rho protein signal transduction"/>
    <property type="evidence" value="ECO:0007669"/>
    <property type="project" value="InterPro"/>
</dbReference>
<organism evidence="5 6">
    <name type="scientific">Amphibalanus amphitrite</name>
    <name type="common">Striped barnacle</name>
    <name type="synonym">Balanus amphitrite</name>
    <dbReference type="NCBI Taxonomy" id="1232801"/>
    <lineage>
        <taxon>Eukaryota</taxon>
        <taxon>Metazoa</taxon>
        <taxon>Ecdysozoa</taxon>
        <taxon>Arthropoda</taxon>
        <taxon>Crustacea</taxon>
        <taxon>Multicrustacea</taxon>
        <taxon>Cirripedia</taxon>
        <taxon>Thoracica</taxon>
        <taxon>Thoracicalcarea</taxon>
        <taxon>Balanomorpha</taxon>
        <taxon>Balanoidea</taxon>
        <taxon>Balanidae</taxon>
        <taxon>Amphibalaninae</taxon>
        <taxon>Amphibalanus</taxon>
    </lineage>
</organism>
<evidence type="ECO:0000256" key="1">
    <source>
        <dbReference type="ARBA" id="ARBA00022468"/>
    </source>
</evidence>
<dbReference type="FunFam" id="2.30.29.30:FF:000217">
    <property type="entry name" value="Rho GTPase activating protein 20"/>
    <property type="match status" value="1"/>
</dbReference>
<dbReference type="PANTHER" id="PTHR23179">
    <property type="entry name" value="T-CELL ACTIVATION RHO GTPASE ACTIVATING PROTEIN-RELATED"/>
    <property type="match status" value="1"/>
</dbReference>
<dbReference type="SUPFAM" id="SSF48350">
    <property type="entry name" value="GTPase activation domain, GAP"/>
    <property type="match status" value="1"/>
</dbReference>
<keyword evidence="6" id="KW-1185">Reference proteome</keyword>
<feature type="compositionally biased region" description="Pro residues" evidence="3">
    <location>
        <begin position="44"/>
        <end position="55"/>
    </location>
</feature>
<feature type="compositionally biased region" description="Basic and acidic residues" evidence="3">
    <location>
        <begin position="793"/>
        <end position="802"/>
    </location>
</feature>
<feature type="region of interest" description="Disordered" evidence="3">
    <location>
        <begin position="1150"/>
        <end position="1211"/>
    </location>
</feature>
<feature type="region of interest" description="Disordered" evidence="3">
    <location>
        <begin position="1"/>
        <end position="58"/>
    </location>
</feature>
<dbReference type="PANTHER" id="PTHR23179:SF3">
    <property type="entry name" value="RHO GTPASE-ACTIVATING PROTEIN 20"/>
    <property type="match status" value="1"/>
</dbReference>
<dbReference type="Pfam" id="PF22286">
    <property type="entry name" value="RHG20_PH"/>
    <property type="match status" value="1"/>
</dbReference>
<accession>A0A6A4V9Y4</accession>
<dbReference type="OrthoDB" id="27389at2759"/>
<feature type="region of interest" description="Disordered" evidence="3">
    <location>
        <begin position="530"/>
        <end position="627"/>
    </location>
</feature>
<feature type="compositionally biased region" description="Polar residues" evidence="3">
    <location>
        <begin position="607"/>
        <end position="627"/>
    </location>
</feature>
<dbReference type="AlphaFoldDB" id="A0A6A4V9Y4"/>
<reference evidence="5 6" key="1">
    <citation type="submission" date="2019-07" db="EMBL/GenBank/DDBJ databases">
        <title>Draft genome assembly of a fouling barnacle, Amphibalanus amphitrite (Darwin, 1854): The first reference genome for Thecostraca.</title>
        <authorList>
            <person name="Kim W."/>
        </authorList>
    </citation>
    <scope>NUCLEOTIDE SEQUENCE [LARGE SCALE GENOMIC DNA]</scope>
    <source>
        <strain evidence="5">SNU_AA5</strain>
        <tissue evidence="5">Soma without cirri and trophi</tissue>
    </source>
</reference>
<sequence>MKTLMRKRSAPATRLQRALSAKSLRPASSERAAEDSSGGGGDTMPPPAADTPDGPPVKRQFVMETPVQFTVGLQSQERHLFLFTDMLLVAKARSGGNFKLKEKVRLSEMWLAGCLDEVTEVTKDPATSFVMGWPTTNVVATFSCPSTRDLWYNKLHQMITDERQHEAKATTIQVVYYDQVNNIDFCKTLSVGSSLPARDCVRYALTNLEMSGASPADYRLWVRTGMEDSPYPLIGHELPFAIKMNFVREFVSEDGAEMDHCNNIYNTDPSLKCQFILRHARKNCLTPSPDATKKKKALKKSPIRIHKVFRRTNSKSDSIDSAVSACSTGLLFGQPLSRLCENETLPKPIMDILVQLFMKGPFTVGIFRKSANARVVKEMREKLDSEIEVNMESVNIYVLAALLKEFVRSLPDALLGSDLYDEWRTVPEIENEQEKINRVRALCGRLPACHVTLLCHLLCVLHYIARRSHHNLMSAANVAVCVGPSLLAPSNPAQVLTSDNAKLLPSVVEFLIEHCAQIFGADVLNLFGPPPEREMRTDSGAEESDSLHSSGGVRRDDSSIDSLERELLGENEPLPRKDKMSVTNLSRDSGLTLSDTQLYAPDDEEAGSTSSGHSGQKSVTSVYSSGRGSDAGYRHYPAPANPSAIYAAVCRRQLAPSQSSPAAGYGRPHSPPEGVYARPPARHTNTNFKRQDWTRQHHPLRRAGRQLGEGRAPMRRSASEESLLNNYSNYGRASPAARRVSPPPTPARASLSPPMVRSKSAHHIVERRDAGPPASTARDPPTPSDWQRSRSTPHIDEVDRSYDSSTLSDDDSTPHVSRSNSRSKDCALANDLWERTYGTLDNRSDSGSHASRHSSFKSSRTGSFSTVRSTGTVRSLETGTPPSYELAVSRRQWYQKPGSGSAASTPPRPAGHAVPEQLIREQTILSSRAKQLYEDSLRIYAQQTAGPDMVHASPVCAVPGDEAPPPPLPPKTEAPPLPPKQKTPLKRLNGSGSSGSRLKQLPPVHVNIGADTPARRGGEQPPALPPKERTVIQIGAETPTPARPQRPKRKVSKREVETQTESELSVDEPWMPPHVTLVEIDAPVSTVPTSVGPSERRGRNRRRDRLAVRSRSQGDLDQEPEPETELEWAGDEPAELRSEINWSVSRLRAMFSDAGGGGGGGGPPPPYRHPPLHRAAAGDVYAALPAPRPAATGHRRSDSTCSSNYGEESYV</sequence>
<feature type="compositionally biased region" description="Low complexity" evidence="3">
    <location>
        <begin position="982"/>
        <end position="996"/>
    </location>
</feature>
<feature type="compositionally biased region" description="Acidic residues" evidence="3">
    <location>
        <begin position="1116"/>
        <end position="1133"/>
    </location>
</feature>